<dbReference type="AlphaFoldDB" id="A0A060RUQ3"/>
<keyword evidence="3" id="KW-0812">Transmembrane</keyword>
<keyword evidence="3" id="KW-0472">Membrane</keyword>
<dbReference type="EMBL" id="HG810766">
    <property type="protein sequence ID" value="CDO63192.1"/>
    <property type="molecule type" value="Genomic_DNA"/>
</dbReference>
<protein>
    <recommendedName>
        <fullName evidence="4">Plasmodium RESA N-terminal domain-containing protein</fullName>
    </recommendedName>
</protein>
<dbReference type="VEuPathDB" id="PlasmoDB:PRG01_0200900"/>
<feature type="region of interest" description="Disordered" evidence="2">
    <location>
        <begin position="370"/>
        <end position="422"/>
    </location>
</feature>
<dbReference type="Gene3D" id="6.10.280.180">
    <property type="entry name" value="Plasmodium RESA, N-terminal helical domain"/>
    <property type="match status" value="1"/>
</dbReference>
<dbReference type="Proteomes" id="UP000027581">
    <property type="component" value="Unassembled WGS sequence"/>
</dbReference>
<evidence type="ECO:0000313" key="6">
    <source>
        <dbReference type="Proteomes" id="UP000027581"/>
    </source>
</evidence>
<feature type="domain" description="Plasmodium RESA N-terminal" evidence="4">
    <location>
        <begin position="176"/>
        <end position="297"/>
    </location>
</feature>
<feature type="region of interest" description="Disordered" evidence="2">
    <location>
        <begin position="465"/>
        <end position="509"/>
    </location>
</feature>
<accession>A0A060RUQ3</accession>
<dbReference type="PhylomeDB" id="A0A060RUQ3"/>
<evidence type="ECO:0000256" key="3">
    <source>
        <dbReference type="SAM" id="Phobius"/>
    </source>
</evidence>
<reference evidence="5" key="1">
    <citation type="submission" date="2014-01" db="EMBL/GenBank/DDBJ databases">
        <authorList>
            <person name="Aslett M."/>
        </authorList>
    </citation>
    <scope>NUCLEOTIDE SEQUENCE</scope>
    <source>
        <strain evidence="5">CDC</strain>
    </source>
</reference>
<proteinExistence type="predicted"/>
<dbReference type="PANTHER" id="PTHR36193">
    <property type="entry name" value="PHISTB DOMAIN-CONTAINING RESA-LIKE PROTEIN 1"/>
    <property type="match status" value="1"/>
</dbReference>
<dbReference type="Pfam" id="PF09687">
    <property type="entry name" value="PRESAN"/>
    <property type="match status" value="1"/>
</dbReference>
<feature type="coiled-coil region" evidence="1">
    <location>
        <begin position="425"/>
        <end position="452"/>
    </location>
</feature>
<keyword evidence="1" id="KW-0175">Coiled coil</keyword>
<evidence type="ECO:0000256" key="2">
    <source>
        <dbReference type="SAM" id="MobiDB-lite"/>
    </source>
</evidence>
<dbReference type="VEuPathDB" id="PlasmoDB:PRCDC_0531300"/>
<name>A0A060RUQ3_PLARE</name>
<dbReference type="InterPro" id="IPR019111">
    <property type="entry name" value="PRESA_N"/>
</dbReference>
<gene>
    <name evidence="5" type="ORF">PRCDC_0531300</name>
</gene>
<keyword evidence="6" id="KW-1185">Reference proteome</keyword>
<evidence type="ECO:0000313" key="5">
    <source>
        <dbReference type="EMBL" id="CDO63192.1"/>
    </source>
</evidence>
<evidence type="ECO:0000259" key="4">
    <source>
        <dbReference type="Pfam" id="PF09687"/>
    </source>
</evidence>
<dbReference type="InterPro" id="IPR044885">
    <property type="entry name" value="PRESA_N_sf"/>
</dbReference>
<feature type="compositionally biased region" description="Acidic residues" evidence="2">
    <location>
        <begin position="477"/>
        <end position="509"/>
    </location>
</feature>
<sequence length="509" mass="60224">MRIFNGSIYISPRGNMDNNDVNAKGCSIYSFEEEQTKKEKRTNLLLNSLFSRKAMIPLLGILYVILLNVLVSNKNDNMAVPFSNSCSRNLSEKNPLNVDMKYVKSKCCDSISESNMHDRLKVQMLLKNAFETEDGNVFGQNDDVFKDLLCDDMWTRYHLNLHDKCDIKNGKHEMDHMMNEELFKLCEVDDNREKMMNFWKETFENEKKKYNQIIYDLYMYLDFLRRKHKVPREYASKQWDDCVRKVKETEENAKVLLEDIFDFWLENEDLDKNEFIALISGCRLLWRKLSDDMAKACKVYMSKPFNDVYNEKKKILKRGMDLSDVNYDDHFKSGKFLKHYSTNENTYPTLQTLLEKYAITDDYSPPDVFGKSYPPLHEEMSSFQSSSVETKDEENENFDNNEKNVSEKSNSLSHNKDQHHDETYNEQYELYLKEIESKVEKLAENQVEKEFQEVNERFNEVGKRIKLTEKTVNFQEIDNESQDDSDEQEDEEDGEDNNDDENNDEVSNN</sequence>
<keyword evidence="3" id="KW-1133">Transmembrane helix</keyword>
<organism evidence="5 6">
    <name type="scientific">Plasmodium reichenowi</name>
    <dbReference type="NCBI Taxonomy" id="5854"/>
    <lineage>
        <taxon>Eukaryota</taxon>
        <taxon>Sar</taxon>
        <taxon>Alveolata</taxon>
        <taxon>Apicomplexa</taxon>
        <taxon>Aconoidasida</taxon>
        <taxon>Haemosporida</taxon>
        <taxon>Plasmodiidae</taxon>
        <taxon>Plasmodium</taxon>
        <taxon>Plasmodium (Laverania)</taxon>
    </lineage>
</organism>
<feature type="transmembrane region" description="Helical" evidence="3">
    <location>
        <begin position="54"/>
        <end position="71"/>
    </location>
</feature>
<dbReference type="PANTHER" id="PTHR36193:SF23">
    <property type="entry name" value="PHISTB DOMAIN-CONTAINING RESA-LIKE PROTEIN 1"/>
    <property type="match status" value="1"/>
</dbReference>
<reference evidence="5" key="2">
    <citation type="submission" date="2014-05" db="EMBL/GenBank/DDBJ databases">
        <title>The genome sequences of chimpanzee malaria parasites reveal the path to human adaptation.</title>
        <authorList>
            <person name="Otto T.D."/>
            <person name="Rayner J.C."/>
            <person name="Boehme U."/>
            <person name="Pain A."/>
            <person name="Spottiswoode N."/>
            <person name="Sanders M."/>
            <person name="Quail M."/>
            <person name="Ollomo B."/>
            <person name="Renaud F."/>
            <person name="Thomas A.W."/>
            <person name="Prugnolle F."/>
            <person name="Conway D.J."/>
            <person name="Newbold C."/>
            <person name="Berriman M."/>
        </authorList>
    </citation>
    <scope>NUCLEOTIDE SEQUENCE [LARGE SCALE GENOMIC DNA]</scope>
    <source>
        <strain evidence="5">CDC</strain>
    </source>
</reference>
<evidence type="ECO:0000256" key="1">
    <source>
        <dbReference type="SAM" id="Coils"/>
    </source>
</evidence>